<dbReference type="RefSeq" id="WP_053235660.1">
    <property type="nucleotide sequence ID" value="NZ_CP011125.1"/>
</dbReference>
<dbReference type="PRINTS" id="PR01590">
    <property type="entry name" value="HTHFIS"/>
</dbReference>
<keyword evidence="6" id="KW-1133">Transmembrane helix</keyword>
<feature type="transmembrane region" description="Helical" evidence="6">
    <location>
        <begin position="224"/>
        <end position="246"/>
    </location>
</feature>
<dbReference type="InterPro" id="IPR002197">
    <property type="entry name" value="HTH_Fis"/>
</dbReference>
<dbReference type="Proteomes" id="UP000034883">
    <property type="component" value="Chromosome"/>
</dbReference>
<evidence type="ECO:0000256" key="1">
    <source>
        <dbReference type="ARBA" id="ARBA00022741"/>
    </source>
</evidence>
<dbReference type="EMBL" id="CP011125">
    <property type="protein sequence ID" value="AKF08530.1"/>
    <property type="molecule type" value="Genomic_DNA"/>
</dbReference>
<keyword evidence="6" id="KW-0812">Transmembrane</keyword>
<dbReference type="SUPFAM" id="SSF46689">
    <property type="entry name" value="Homeodomain-like"/>
    <property type="match status" value="1"/>
</dbReference>
<dbReference type="KEGG" id="samy:DB32_005679"/>
<feature type="coiled-coil region" evidence="5">
    <location>
        <begin position="480"/>
        <end position="521"/>
    </location>
</feature>
<keyword evidence="1" id="KW-0547">Nucleotide-binding</keyword>
<dbReference type="Gene3D" id="1.10.10.60">
    <property type="entry name" value="Homeodomain-like"/>
    <property type="match status" value="1"/>
</dbReference>
<dbReference type="Pfam" id="PF25601">
    <property type="entry name" value="AAA_lid_14"/>
    <property type="match status" value="1"/>
</dbReference>
<keyword evidence="3" id="KW-0805">Transcription regulation</keyword>
<evidence type="ECO:0000256" key="3">
    <source>
        <dbReference type="ARBA" id="ARBA00023015"/>
    </source>
</evidence>
<evidence type="ECO:0000256" key="6">
    <source>
        <dbReference type="SAM" id="Phobius"/>
    </source>
</evidence>
<feature type="transmembrane region" description="Helical" evidence="6">
    <location>
        <begin position="7"/>
        <end position="25"/>
    </location>
</feature>
<dbReference type="Pfam" id="PF02954">
    <property type="entry name" value="HTH_8"/>
    <property type="match status" value="1"/>
</dbReference>
<gene>
    <name evidence="8" type="ORF">DB32_005679</name>
</gene>
<evidence type="ECO:0000313" key="8">
    <source>
        <dbReference type="EMBL" id="AKF08530.1"/>
    </source>
</evidence>
<reference evidence="8 9" key="1">
    <citation type="submission" date="2015-03" db="EMBL/GenBank/DDBJ databases">
        <title>Genome assembly of Sandaracinus amylolyticus DSM 53668.</title>
        <authorList>
            <person name="Sharma G."/>
            <person name="Subramanian S."/>
        </authorList>
    </citation>
    <scope>NUCLEOTIDE SEQUENCE [LARGE SCALE GENOMIC DNA]</scope>
    <source>
        <strain evidence="8 9">DSM 53668</strain>
    </source>
</reference>
<evidence type="ECO:0000313" key="9">
    <source>
        <dbReference type="Proteomes" id="UP000034883"/>
    </source>
</evidence>
<feature type="transmembrane region" description="Helical" evidence="6">
    <location>
        <begin position="196"/>
        <end position="218"/>
    </location>
</feature>
<dbReference type="PROSITE" id="PS50045">
    <property type="entry name" value="SIGMA54_INTERACT_4"/>
    <property type="match status" value="1"/>
</dbReference>
<evidence type="ECO:0000256" key="4">
    <source>
        <dbReference type="ARBA" id="ARBA00023163"/>
    </source>
</evidence>
<keyword evidence="5" id="KW-0175">Coiled coil</keyword>
<feature type="domain" description="Sigma-54 factor interaction" evidence="7">
    <location>
        <begin position="531"/>
        <end position="755"/>
    </location>
</feature>
<accession>A0A0F6W6A7</accession>
<keyword evidence="4" id="KW-0804">Transcription</keyword>
<proteinExistence type="predicted"/>
<dbReference type="InterPro" id="IPR009057">
    <property type="entry name" value="Homeodomain-like_sf"/>
</dbReference>
<dbReference type="AlphaFoldDB" id="A0A0F6W6A7"/>
<feature type="transmembrane region" description="Helical" evidence="6">
    <location>
        <begin position="289"/>
        <end position="313"/>
    </location>
</feature>
<feature type="transmembrane region" description="Helical" evidence="6">
    <location>
        <begin position="151"/>
        <end position="175"/>
    </location>
</feature>
<keyword evidence="9" id="KW-1185">Reference proteome</keyword>
<dbReference type="InterPro" id="IPR058031">
    <property type="entry name" value="AAA_lid_NorR"/>
</dbReference>
<dbReference type="Gene3D" id="3.40.50.300">
    <property type="entry name" value="P-loop containing nucleotide triphosphate hydrolases"/>
    <property type="match status" value="1"/>
</dbReference>
<dbReference type="GO" id="GO:0005524">
    <property type="term" value="F:ATP binding"/>
    <property type="evidence" value="ECO:0007669"/>
    <property type="project" value="UniProtKB-KW"/>
</dbReference>
<evidence type="ECO:0000256" key="5">
    <source>
        <dbReference type="SAM" id="Coils"/>
    </source>
</evidence>
<feature type="transmembrane region" description="Helical" evidence="6">
    <location>
        <begin position="62"/>
        <end position="82"/>
    </location>
</feature>
<feature type="transmembrane region" description="Helical" evidence="6">
    <location>
        <begin position="258"/>
        <end position="277"/>
    </location>
</feature>
<dbReference type="STRING" id="927083.DB32_005679"/>
<dbReference type="GO" id="GO:0006355">
    <property type="term" value="P:regulation of DNA-templated transcription"/>
    <property type="evidence" value="ECO:0007669"/>
    <property type="project" value="InterPro"/>
</dbReference>
<dbReference type="SUPFAM" id="SSF52540">
    <property type="entry name" value="P-loop containing nucleoside triphosphate hydrolases"/>
    <property type="match status" value="1"/>
</dbReference>
<dbReference type="OrthoDB" id="9761705at2"/>
<dbReference type="InterPro" id="IPR002078">
    <property type="entry name" value="Sigma_54_int"/>
</dbReference>
<name>A0A0F6W6A7_9BACT</name>
<dbReference type="Gene3D" id="1.10.8.60">
    <property type="match status" value="1"/>
</dbReference>
<protein>
    <submittedName>
        <fullName evidence="8">Response regulator of zinc sigma-54-dependent two-component system</fullName>
    </submittedName>
</protein>
<feature type="transmembrane region" description="Helical" evidence="6">
    <location>
        <begin position="118"/>
        <end position="139"/>
    </location>
</feature>
<sequence length="840" mass="87903">MSQGRMLPLVGPALVLYLVVELISSGVPLDAAAWVLVSFALAITVLPFVLARQEEPEGVRRLSWVAMCVAVGLVATAMPGLLSPPLELAAALAWPWVGSLVIDLALDTPDRPPGLARARVIGALAHAAALAAACVSMLAVLPEIELFGDVLLVPASASVLAPIMVVVQLVTALAVRLARRRLGSTPEALASNGGALLGIACGAATGAAALIAVAIGAYDAGASVVRGLVCTGAVAILAGHLAMLDARRPIHAARASRRVVSAALTASALGAVLAWLSDRLPSDRVALGVLSAAFVATAALVYRLIAAFVETLFAPDGGRLLRAIAEGERASAGTRTLEELASAVLAPLRRAARTRDARPVIQTLEPAKQASVDAAGMPKVEARAMSPALLERLMDRPGEIIVLAPLRAMVVRRPDLRALVDALEQLEALCVVPIAAAGELEGALVVPRGRRRAPVTLEEIAALEALAMRLTGPLAMHQAEARAQDRAARAMAQSERLEERIDALEDELTRLRADTRTLKAGRASDRLAAPAIAYSPAMRALVARIGEVAVVDAPVQIVGEVGSPIDQIAHLVHAASPMRDGPFVIADCAAIRPERTAAALFGDEGEAGSHPGWLRLATGGTLLLIDVPALSLETQAALGEAIATRSARAEGGASAYPVDVRLVAHSRLEVNALARVSAFDAELARRLEPLRLDVPPLRERREDLPSLVLLALDRACRALGREVLGIEESAMSVLLAYEWPGNLRELQSVIDRAVARGSAPRVVESDLPALPQPKVDVVASDPLDGTWTEIELRALRAALDRAGGNKSEAARLLGLKRTTFLDKMRRAGIEDPGEGRSAAE</sequence>
<evidence type="ECO:0000259" key="7">
    <source>
        <dbReference type="PROSITE" id="PS50045"/>
    </source>
</evidence>
<evidence type="ECO:0000256" key="2">
    <source>
        <dbReference type="ARBA" id="ARBA00022840"/>
    </source>
</evidence>
<organism evidence="8 9">
    <name type="scientific">Sandaracinus amylolyticus</name>
    <dbReference type="NCBI Taxonomy" id="927083"/>
    <lineage>
        <taxon>Bacteria</taxon>
        <taxon>Pseudomonadati</taxon>
        <taxon>Myxococcota</taxon>
        <taxon>Polyangia</taxon>
        <taxon>Polyangiales</taxon>
        <taxon>Sandaracinaceae</taxon>
        <taxon>Sandaracinus</taxon>
    </lineage>
</organism>
<keyword evidence="6" id="KW-0472">Membrane</keyword>
<dbReference type="InterPro" id="IPR027417">
    <property type="entry name" value="P-loop_NTPase"/>
</dbReference>
<dbReference type="PANTHER" id="PTHR32071">
    <property type="entry name" value="TRANSCRIPTIONAL REGULATORY PROTEIN"/>
    <property type="match status" value="1"/>
</dbReference>
<feature type="transmembrane region" description="Helical" evidence="6">
    <location>
        <begin position="31"/>
        <end position="50"/>
    </location>
</feature>
<keyword evidence="2" id="KW-0067">ATP-binding</keyword>
<dbReference type="Pfam" id="PF00158">
    <property type="entry name" value="Sigma54_activat"/>
    <property type="match status" value="1"/>
</dbReference>
<dbReference type="GO" id="GO:0043565">
    <property type="term" value="F:sequence-specific DNA binding"/>
    <property type="evidence" value="ECO:0007669"/>
    <property type="project" value="InterPro"/>
</dbReference>